<sequence>MKQHLISVEVENKFGILARIATLFSARGYNIDSLAVGKTEDPTVSRITMVVPGDDQIIEQVIKQLRKLIDVIKVVDLTNQSTVTRELILVRVNAKGKDRDEIMRLAQIFRARIVDVHPESFTLEVTGDDEKIEGILTLLKPFGIKKLVRTGKIALPREIKKEEKKGNERENTGIDKTRWGM</sequence>
<evidence type="ECO:0000256" key="4">
    <source>
        <dbReference type="ARBA" id="ARBA00011744"/>
    </source>
</evidence>
<evidence type="ECO:0000259" key="9">
    <source>
        <dbReference type="PROSITE" id="PS51671"/>
    </source>
</evidence>
<organism evidence="10">
    <name type="scientific">Aerophobetes bacterium</name>
    <dbReference type="NCBI Taxonomy" id="2030807"/>
    <lineage>
        <taxon>Bacteria</taxon>
        <taxon>Candidatus Aerophobota</taxon>
    </lineage>
</organism>
<dbReference type="InterPro" id="IPR045865">
    <property type="entry name" value="ACT-like_dom_sf"/>
</dbReference>
<dbReference type="NCBIfam" id="TIGR00119">
    <property type="entry name" value="acolac_sm"/>
    <property type="match status" value="1"/>
</dbReference>
<dbReference type="CDD" id="cd04878">
    <property type="entry name" value="ACT_AHAS"/>
    <property type="match status" value="1"/>
</dbReference>
<dbReference type="PANTHER" id="PTHR30239:SF0">
    <property type="entry name" value="ACETOLACTATE SYNTHASE SMALL SUBUNIT 1, CHLOROPLASTIC"/>
    <property type="match status" value="1"/>
</dbReference>
<comment type="pathway">
    <text evidence="2 8">Amino-acid biosynthesis; L-valine biosynthesis; L-valine from pyruvate: step 1/4.</text>
</comment>
<comment type="function">
    <text evidence="8">Catalyzes the conversion of 2 pyruvate molecules into acetolactate in the first common step of the biosynthetic pathway of the branched-amino acids such as leucine, isoleucine, and valine.</text>
</comment>
<comment type="catalytic activity">
    <reaction evidence="7 8">
        <text>2 pyruvate + H(+) = (2S)-2-acetolactate + CO2</text>
        <dbReference type="Rhea" id="RHEA:25249"/>
        <dbReference type="ChEBI" id="CHEBI:15361"/>
        <dbReference type="ChEBI" id="CHEBI:15378"/>
        <dbReference type="ChEBI" id="CHEBI:16526"/>
        <dbReference type="ChEBI" id="CHEBI:58476"/>
        <dbReference type="EC" id="2.2.1.6"/>
    </reaction>
</comment>
<dbReference type="Gene3D" id="3.30.70.1150">
    <property type="entry name" value="ACT-like. Chain A, domain 2"/>
    <property type="match status" value="1"/>
</dbReference>
<dbReference type="InterPro" id="IPR019455">
    <property type="entry name" value="Acetolactate_synth_ssu_C"/>
</dbReference>
<keyword evidence="6 8" id="KW-0100">Branched-chain amino acid biosynthesis</keyword>
<dbReference type="UniPathway" id="UPA00047">
    <property type="reaction ID" value="UER00055"/>
</dbReference>
<evidence type="ECO:0000256" key="5">
    <source>
        <dbReference type="ARBA" id="ARBA00022605"/>
    </source>
</evidence>
<keyword evidence="8 10" id="KW-0808">Transferase</keyword>
<dbReference type="GO" id="GO:0005829">
    <property type="term" value="C:cytosol"/>
    <property type="evidence" value="ECO:0007669"/>
    <property type="project" value="TreeGrafter"/>
</dbReference>
<dbReference type="PROSITE" id="PS51671">
    <property type="entry name" value="ACT"/>
    <property type="match status" value="1"/>
</dbReference>
<dbReference type="InterPro" id="IPR039557">
    <property type="entry name" value="AHAS_ACT"/>
</dbReference>
<dbReference type="InterPro" id="IPR002912">
    <property type="entry name" value="ACT_dom"/>
</dbReference>
<dbReference type="EC" id="2.2.1.6" evidence="8"/>
<comment type="pathway">
    <text evidence="1 8">Amino-acid biosynthesis; L-isoleucine biosynthesis; L-isoleucine from 2-oxobutanoate: step 1/4.</text>
</comment>
<comment type="subunit">
    <text evidence="4 8">Dimer of large and small chains.</text>
</comment>
<accession>A0A7V5HYQ5</accession>
<gene>
    <name evidence="10" type="primary">ilvN</name>
    <name evidence="10" type="ORF">ENL39_02750</name>
</gene>
<dbReference type="GO" id="GO:1990610">
    <property type="term" value="F:acetolactate synthase regulator activity"/>
    <property type="evidence" value="ECO:0007669"/>
    <property type="project" value="UniProtKB-UniRule"/>
</dbReference>
<protein>
    <recommendedName>
        <fullName evidence="8">Acetolactate synthase small subunit</fullName>
        <shortName evidence="8">AHAS</shortName>
        <shortName evidence="8">ALS</shortName>
        <ecNumber evidence="8">2.2.1.6</ecNumber>
    </recommendedName>
    <alternativeName>
        <fullName evidence="8">Acetohydroxy-acid synthase small subunit</fullName>
    </alternativeName>
</protein>
<name>A0A7V5HYQ5_UNCAE</name>
<evidence type="ECO:0000313" key="10">
    <source>
        <dbReference type="EMBL" id="HHF98388.1"/>
    </source>
</evidence>
<keyword evidence="5 8" id="KW-0028">Amino-acid biosynthesis</keyword>
<dbReference type="GO" id="GO:0003984">
    <property type="term" value="F:acetolactate synthase activity"/>
    <property type="evidence" value="ECO:0007669"/>
    <property type="project" value="UniProtKB-UniRule"/>
</dbReference>
<evidence type="ECO:0000256" key="1">
    <source>
        <dbReference type="ARBA" id="ARBA00004974"/>
    </source>
</evidence>
<dbReference type="Proteomes" id="UP000886070">
    <property type="component" value="Unassembled WGS sequence"/>
</dbReference>
<dbReference type="PANTHER" id="PTHR30239">
    <property type="entry name" value="ACETOLACTATE SYNTHASE SMALL SUBUNIT"/>
    <property type="match status" value="1"/>
</dbReference>
<dbReference type="GO" id="GO:0009097">
    <property type="term" value="P:isoleucine biosynthetic process"/>
    <property type="evidence" value="ECO:0007669"/>
    <property type="project" value="UniProtKB-UniRule"/>
</dbReference>
<dbReference type="UniPathway" id="UPA00049">
    <property type="reaction ID" value="UER00059"/>
</dbReference>
<dbReference type="Pfam" id="PF10369">
    <property type="entry name" value="ALS_ss_C"/>
    <property type="match status" value="1"/>
</dbReference>
<dbReference type="Gene3D" id="3.30.70.260">
    <property type="match status" value="1"/>
</dbReference>
<dbReference type="InterPro" id="IPR027271">
    <property type="entry name" value="Acetolactate_synth/TF_NikR_C"/>
</dbReference>
<evidence type="ECO:0000256" key="2">
    <source>
        <dbReference type="ARBA" id="ARBA00005025"/>
    </source>
</evidence>
<dbReference type="Pfam" id="PF22629">
    <property type="entry name" value="ACT_AHAS_ss"/>
    <property type="match status" value="1"/>
</dbReference>
<dbReference type="NCBIfam" id="NF008864">
    <property type="entry name" value="PRK11895.1"/>
    <property type="match status" value="1"/>
</dbReference>
<evidence type="ECO:0000256" key="7">
    <source>
        <dbReference type="ARBA" id="ARBA00048670"/>
    </source>
</evidence>
<comment type="similarity">
    <text evidence="3 8">Belongs to the acetolactate synthase small subunit family.</text>
</comment>
<proteinExistence type="inferred from homology"/>
<evidence type="ECO:0000256" key="3">
    <source>
        <dbReference type="ARBA" id="ARBA00006341"/>
    </source>
</evidence>
<dbReference type="InterPro" id="IPR004789">
    <property type="entry name" value="Acetalactate_synth_ssu"/>
</dbReference>
<dbReference type="GO" id="GO:0009099">
    <property type="term" value="P:L-valine biosynthetic process"/>
    <property type="evidence" value="ECO:0007669"/>
    <property type="project" value="UniProtKB-UniRule"/>
</dbReference>
<dbReference type="FunFam" id="3.30.70.260:FF:000001">
    <property type="entry name" value="Acetolactate synthase, small subunit"/>
    <property type="match status" value="1"/>
</dbReference>
<evidence type="ECO:0000256" key="8">
    <source>
        <dbReference type="RuleBase" id="RU368092"/>
    </source>
</evidence>
<dbReference type="AlphaFoldDB" id="A0A7V5HYQ5"/>
<dbReference type="SUPFAM" id="SSF55021">
    <property type="entry name" value="ACT-like"/>
    <property type="match status" value="2"/>
</dbReference>
<dbReference type="InterPro" id="IPR054480">
    <property type="entry name" value="AHAS_small-like_ACT"/>
</dbReference>
<evidence type="ECO:0000256" key="6">
    <source>
        <dbReference type="ARBA" id="ARBA00023304"/>
    </source>
</evidence>
<dbReference type="FunFam" id="3.30.70.1150:FF:000001">
    <property type="entry name" value="Acetolactate synthase small subunit"/>
    <property type="match status" value="1"/>
</dbReference>
<reference evidence="10" key="1">
    <citation type="journal article" date="2020" name="mSystems">
        <title>Genome- and Community-Level Interaction Insights into Carbon Utilization and Element Cycling Functions of Hydrothermarchaeota in Hydrothermal Sediment.</title>
        <authorList>
            <person name="Zhou Z."/>
            <person name="Liu Y."/>
            <person name="Xu W."/>
            <person name="Pan J."/>
            <person name="Luo Z.H."/>
            <person name="Li M."/>
        </authorList>
    </citation>
    <scope>NUCLEOTIDE SEQUENCE [LARGE SCALE GENOMIC DNA]</scope>
    <source>
        <strain evidence="10">HyVt-92</strain>
    </source>
</reference>
<feature type="domain" description="ACT" evidence="9">
    <location>
        <begin position="5"/>
        <end position="79"/>
    </location>
</feature>
<dbReference type="EMBL" id="DRTT01000084">
    <property type="protein sequence ID" value="HHF98388.1"/>
    <property type="molecule type" value="Genomic_DNA"/>
</dbReference>
<comment type="caution">
    <text evidence="10">The sequence shown here is derived from an EMBL/GenBank/DDBJ whole genome shotgun (WGS) entry which is preliminary data.</text>
</comment>